<organism evidence="2 3">
    <name type="scientific">Novosphingobium humi</name>
    <dbReference type="NCBI Taxonomy" id="2282397"/>
    <lineage>
        <taxon>Bacteria</taxon>
        <taxon>Pseudomonadati</taxon>
        <taxon>Pseudomonadota</taxon>
        <taxon>Alphaproteobacteria</taxon>
        <taxon>Sphingomonadales</taxon>
        <taxon>Sphingomonadaceae</taxon>
        <taxon>Novosphingobium</taxon>
    </lineage>
</organism>
<protein>
    <submittedName>
        <fullName evidence="2">Outer membrane beta-barrel protein</fullName>
    </submittedName>
</protein>
<proteinExistence type="predicted"/>
<sequence length="452" mass="49949">MPQAKSELFSSCPLSALRWAPVLLTFSSSPAAAQATDLEWRSIVTQGQSQDVRMEALNVPTTATVMGRYRPDYFPVGGRIGSFFLYPRLGATVEATDNLFASNTYRAVDVTTRVNGSALLTSSWSRHAFDMQAFASQNLHARHGSEDTTNYGGIVDGRLDFGKSSAVTLVASGERGTLDRSDFTSPANALKPVNFNRYFGEAKAQQTFNRLQISGAVKLARLEYSNTIARDGSLIDQQFRNGDFLTYQASVSYRLHSGIRIISNGTYTVARYALPVAQALQSNNLDRNSHKKRVEAGLRFDFTDHLVGVVRGGWIGVDYADPRLRSFSGPAFSADMVWTPQRSTTVRIKADRRIDENTSTTSAGLRVTEGGLSVEHELFPNLLLGARTSYADLSPLGPDAKSQMLTGGGQVRYLMSRRLNFVLDLLHQQRTSQSTQWRFDENRIMIQANLTL</sequence>
<keyword evidence="3" id="KW-1185">Reference proteome</keyword>
<evidence type="ECO:0000256" key="1">
    <source>
        <dbReference type="SAM" id="SignalP"/>
    </source>
</evidence>
<evidence type="ECO:0000313" key="3">
    <source>
        <dbReference type="Proteomes" id="UP001218231"/>
    </source>
</evidence>
<feature type="chain" id="PRO_5046289979" evidence="1">
    <location>
        <begin position="34"/>
        <end position="452"/>
    </location>
</feature>
<accession>A0ABY7TV80</accession>
<name>A0ABY7TV80_9SPHN</name>
<reference evidence="2 3" key="1">
    <citation type="submission" date="2023-02" db="EMBL/GenBank/DDBJ databases">
        <title>Genome sequence of Novosphingobium humi KACC 19094.</title>
        <authorList>
            <person name="Kim S."/>
            <person name="Heo J."/>
            <person name="Kwon S.-W."/>
        </authorList>
    </citation>
    <scope>NUCLEOTIDE SEQUENCE [LARGE SCALE GENOMIC DNA]</scope>
    <source>
        <strain evidence="2 3">KACC 19094</strain>
    </source>
</reference>
<evidence type="ECO:0000313" key="2">
    <source>
        <dbReference type="EMBL" id="WCT77167.1"/>
    </source>
</evidence>
<dbReference type="EMBL" id="CP117417">
    <property type="protein sequence ID" value="WCT77167.1"/>
    <property type="molecule type" value="Genomic_DNA"/>
</dbReference>
<dbReference type="RefSeq" id="WP_273617551.1">
    <property type="nucleotide sequence ID" value="NZ_CP117417.1"/>
</dbReference>
<dbReference type="InterPro" id="IPR018759">
    <property type="entry name" value="BBP2_2"/>
</dbReference>
<dbReference type="Proteomes" id="UP001218231">
    <property type="component" value="Chromosome"/>
</dbReference>
<keyword evidence="1" id="KW-0732">Signal</keyword>
<feature type="signal peptide" evidence="1">
    <location>
        <begin position="1"/>
        <end position="33"/>
    </location>
</feature>
<dbReference type="Pfam" id="PF10082">
    <property type="entry name" value="BBP2_2"/>
    <property type="match status" value="1"/>
</dbReference>
<gene>
    <name evidence="2" type="ORF">PQ457_14785</name>
</gene>